<evidence type="ECO:0008006" key="3">
    <source>
        <dbReference type="Google" id="ProtNLM"/>
    </source>
</evidence>
<reference evidence="1 2" key="1">
    <citation type="submission" date="2024-09" db="EMBL/GenBank/DDBJ databases">
        <title>Chromosome-scale assembly of Riccia sorocarpa.</title>
        <authorList>
            <person name="Paukszto L."/>
        </authorList>
    </citation>
    <scope>NUCLEOTIDE SEQUENCE [LARGE SCALE GENOMIC DNA]</scope>
    <source>
        <strain evidence="1">LP-2024</strain>
        <tissue evidence="1">Aerial parts of the thallus</tissue>
    </source>
</reference>
<accession>A0ABD3GX92</accession>
<evidence type="ECO:0000313" key="2">
    <source>
        <dbReference type="Proteomes" id="UP001633002"/>
    </source>
</evidence>
<name>A0ABD3GX92_9MARC</name>
<gene>
    <name evidence="1" type="ORF">R1sor_001198</name>
</gene>
<organism evidence="1 2">
    <name type="scientific">Riccia sorocarpa</name>
    <dbReference type="NCBI Taxonomy" id="122646"/>
    <lineage>
        <taxon>Eukaryota</taxon>
        <taxon>Viridiplantae</taxon>
        <taxon>Streptophyta</taxon>
        <taxon>Embryophyta</taxon>
        <taxon>Marchantiophyta</taxon>
        <taxon>Marchantiopsida</taxon>
        <taxon>Marchantiidae</taxon>
        <taxon>Marchantiales</taxon>
        <taxon>Ricciaceae</taxon>
        <taxon>Riccia</taxon>
    </lineage>
</organism>
<sequence>MLMWTYKKSILHSREELETWREVYKEKGDIRDVQKRLIESLWENRAIKVEYLRINTTPDGAVHEQLRELLAAQQELIQHRMQIEDRNQMLTRDLSREKERRRSGPSWPLLALPLTVLAFPGLPVEVNRDDGSFDAGNVTLVSLNLRIGYDKVYEP</sequence>
<dbReference type="EMBL" id="JBJQOH010000006">
    <property type="protein sequence ID" value="KAL3683176.1"/>
    <property type="molecule type" value="Genomic_DNA"/>
</dbReference>
<proteinExistence type="predicted"/>
<keyword evidence="2" id="KW-1185">Reference proteome</keyword>
<dbReference type="AlphaFoldDB" id="A0ABD3GX92"/>
<comment type="caution">
    <text evidence="1">The sequence shown here is derived from an EMBL/GenBank/DDBJ whole genome shotgun (WGS) entry which is preliminary data.</text>
</comment>
<evidence type="ECO:0000313" key="1">
    <source>
        <dbReference type="EMBL" id="KAL3683176.1"/>
    </source>
</evidence>
<protein>
    <recommendedName>
        <fullName evidence="3">MADS-box transcription factor</fullName>
    </recommendedName>
</protein>
<dbReference type="Proteomes" id="UP001633002">
    <property type="component" value="Unassembled WGS sequence"/>
</dbReference>